<protein>
    <recommendedName>
        <fullName evidence="10">BHLH domain-containing protein</fullName>
    </recommendedName>
</protein>
<dbReference type="CDD" id="cd19683">
    <property type="entry name" value="bHLH_SOHLH_like"/>
    <property type="match status" value="1"/>
</dbReference>
<dbReference type="InterPro" id="IPR011598">
    <property type="entry name" value="bHLH_dom"/>
</dbReference>
<keyword evidence="8" id="KW-0539">Nucleus</keyword>
<dbReference type="GO" id="GO:0000981">
    <property type="term" value="F:DNA-binding transcription factor activity, RNA polymerase II-specific"/>
    <property type="evidence" value="ECO:0007669"/>
    <property type="project" value="TreeGrafter"/>
</dbReference>
<keyword evidence="7" id="KW-0804">Transcription</keyword>
<dbReference type="Gene3D" id="4.10.280.10">
    <property type="entry name" value="Helix-loop-helix DNA-binding domain"/>
    <property type="match status" value="1"/>
</dbReference>
<accession>A0A4Y2DKA6</accession>
<evidence type="ECO:0000256" key="5">
    <source>
        <dbReference type="ARBA" id="ARBA00023015"/>
    </source>
</evidence>
<comment type="subcellular location">
    <subcellularLocation>
        <location evidence="1">Nucleus</location>
    </subcellularLocation>
</comment>
<feature type="region of interest" description="Disordered" evidence="9">
    <location>
        <begin position="95"/>
        <end position="123"/>
    </location>
</feature>
<evidence type="ECO:0000256" key="9">
    <source>
        <dbReference type="SAM" id="MobiDB-lite"/>
    </source>
</evidence>
<evidence type="ECO:0000256" key="4">
    <source>
        <dbReference type="ARBA" id="ARBA00022871"/>
    </source>
</evidence>
<dbReference type="PANTHER" id="PTHR15402:SF2">
    <property type="entry name" value="TRANSCRIPTION FACTOR LIKE 5"/>
    <property type="match status" value="1"/>
</dbReference>
<evidence type="ECO:0000256" key="7">
    <source>
        <dbReference type="ARBA" id="ARBA00023163"/>
    </source>
</evidence>
<feature type="region of interest" description="Disordered" evidence="9">
    <location>
        <begin position="135"/>
        <end position="160"/>
    </location>
</feature>
<feature type="compositionally biased region" description="Low complexity" evidence="9">
    <location>
        <begin position="275"/>
        <end position="287"/>
    </location>
</feature>
<dbReference type="GO" id="GO:0005634">
    <property type="term" value="C:nucleus"/>
    <property type="evidence" value="ECO:0007669"/>
    <property type="project" value="UniProtKB-SubCell"/>
</dbReference>
<gene>
    <name evidence="11" type="ORF">AVEN_88956_1</name>
</gene>
<dbReference type="GO" id="GO:0000978">
    <property type="term" value="F:RNA polymerase II cis-regulatory region sequence-specific DNA binding"/>
    <property type="evidence" value="ECO:0007669"/>
    <property type="project" value="TreeGrafter"/>
</dbReference>
<dbReference type="AlphaFoldDB" id="A0A4Y2DKA6"/>
<feature type="compositionally biased region" description="Basic and acidic residues" evidence="9">
    <location>
        <begin position="95"/>
        <end position="107"/>
    </location>
</feature>
<keyword evidence="3" id="KW-0221">Differentiation</keyword>
<dbReference type="GO" id="GO:0007283">
    <property type="term" value="P:spermatogenesis"/>
    <property type="evidence" value="ECO:0007669"/>
    <property type="project" value="UniProtKB-KW"/>
</dbReference>
<sequence>MDSETYHFDKTDINLSGAKKSDGEVSSFIGNHEEGDCKTLNYENELRSINQENFGEATIRALNAKSKLCAEVVNTVITLSTTSNPLVAQNQTLDRDEHGSKNHETFKNDAPSSALRPAEPQRGSARLVRLQAAFDRPTEHRSDETTVPNTSGAIASAGDSTIAINTHENKTKEEAHGHQIVYSEEECKFVASKLSSVNQHVYLSSNSEENVLIPEVSFQPVIQSEDPNTAHTSSTTYEQIVFSTSDTTVSNLIVPRIEKVQSCSSTDLMWIVPSGDSSGTSGNTNGDPALQHLESSQDTTTGFQSPVSVDGIPDSQQMQRFVTADNQVVYGYKDPNGEFHFFCPAMNERESHNEKERKRRSRVSDACSALRKMIPGMSEKTDKATVFEQAARYLKFLRDKFGTQFDQRRHSFGNREQTNVHFKRSVLSINVRNVSFRTKSRVLYNFLIDFFLVPFTVYEIGPLIPKFADRWRCKLSHRVAHNLFTIPGHQLYGLSCHRLEVKEV</sequence>
<evidence type="ECO:0000256" key="1">
    <source>
        <dbReference type="ARBA" id="ARBA00004123"/>
    </source>
</evidence>
<evidence type="ECO:0000313" key="12">
    <source>
        <dbReference type="Proteomes" id="UP000499080"/>
    </source>
</evidence>
<keyword evidence="2" id="KW-0217">Developmental protein</keyword>
<evidence type="ECO:0000256" key="2">
    <source>
        <dbReference type="ARBA" id="ARBA00022473"/>
    </source>
</evidence>
<proteinExistence type="predicted"/>
<dbReference type="SMART" id="SM00353">
    <property type="entry name" value="HLH"/>
    <property type="match status" value="1"/>
</dbReference>
<dbReference type="Proteomes" id="UP000499080">
    <property type="component" value="Unassembled WGS sequence"/>
</dbReference>
<dbReference type="Pfam" id="PF00010">
    <property type="entry name" value="HLH"/>
    <property type="match status" value="1"/>
</dbReference>
<comment type="caution">
    <text evidence="11">The sequence shown here is derived from an EMBL/GenBank/DDBJ whole genome shotgun (WGS) entry which is preliminary data.</text>
</comment>
<dbReference type="InterPro" id="IPR039583">
    <property type="entry name" value="TCFL5/SOLH1/2"/>
</dbReference>
<feature type="region of interest" description="Disordered" evidence="9">
    <location>
        <begin position="275"/>
        <end position="304"/>
    </location>
</feature>
<dbReference type="EMBL" id="BGPR01000377">
    <property type="protein sequence ID" value="GBM16617.1"/>
    <property type="molecule type" value="Genomic_DNA"/>
</dbReference>
<dbReference type="SUPFAM" id="SSF47459">
    <property type="entry name" value="HLH, helix-loop-helix DNA-binding domain"/>
    <property type="match status" value="1"/>
</dbReference>
<dbReference type="PANTHER" id="PTHR15402">
    <property type="entry name" value="TRANSCRIPTION FACTOR-LIKE 5 PROTEIN"/>
    <property type="match status" value="1"/>
</dbReference>
<keyword evidence="6" id="KW-0238">DNA-binding</keyword>
<evidence type="ECO:0000259" key="10">
    <source>
        <dbReference type="PROSITE" id="PS50888"/>
    </source>
</evidence>
<reference evidence="11 12" key="1">
    <citation type="journal article" date="2019" name="Sci. Rep.">
        <title>Orb-weaving spider Araneus ventricosus genome elucidates the spidroin gene catalogue.</title>
        <authorList>
            <person name="Kono N."/>
            <person name="Nakamura H."/>
            <person name="Ohtoshi R."/>
            <person name="Moran D.A.P."/>
            <person name="Shinohara A."/>
            <person name="Yoshida Y."/>
            <person name="Fujiwara M."/>
            <person name="Mori M."/>
            <person name="Tomita M."/>
            <person name="Arakawa K."/>
        </authorList>
    </citation>
    <scope>NUCLEOTIDE SEQUENCE [LARGE SCALE GENOMIC DNA]</scope>
</reference>
<evidence type="ECO:0000256" key="6">
    <source>
        <dbReference type="ARBA" id="ARBA00023125"/>
    </source>
</evidence>
<keyword evidence="4" id="KW-0744">Spermatogenesis</keyword>
<dbReference type="InterPro" id="IPR036638">
    <property type="entry name" value="HLH_DNA-bd_sf"/>
</dbReference>
<feature type="domain" description="BHLH" evidence="10">
    <location>
        <begin position="347"/>
        <end position="397"/>
    </location>
</feature>
<keyword evidence="12" id="KW-1185">Reference proteome</keyword>
<dbReference type="OrthoDB" id="6435843at2759"/>
<feature type="compositionally biased region" description="Polar residues" evidence="9">
    <location>
        <begin position="145"/>
        <end position="160"/>
    </location>
</feature>
<dbReference type="GO" id="GO:0030154">
    <property type="term" value="P:cell differentiation"/>
    <property type="evidence" value="ECO:0007669"/>
    <property type="project" value="UniProtKB-KW"/>
</dbReference>
<name>A0A4Y2DKA6_ARAVE</name>
<evidence type="ECO:0000256" key="8">
    <source>
        <dbReference type="ARBA" id="ARBA00023242"/>
    </source>
</evidence>
<keyword evidence="5" id="KW-0805">Transcription regulation</keyword>
<feature type="compositionally biased region" description="Polar residues" evidence="9">
    <location>
        <begin position="293"/>
        <end position="304"/>
    </location>
</feature>
<dbReference type="PROSITE" id="PS50888">
    <property type="entry name" value="BHLH"/>
    <property type="match status" value="1"/>
</dbReference>
<evidence type="ECO:0000256" key="3">
    <source>
        <dbReference type="ARBA" id="ARBA00022782"/>
    </source>
</evidence>
<dbReference type="GO" id="GO:0046983">
    <property type="term" value="F:protein dimerization activity"/>
    <property type="evidence" value="ECO:0007669"/>
    <property type="project" value="InterPro"/>
</dbReference>
<organism evidence="11 12">
    <name type="scientific">Araneus ventricosus</name>
    <name type="common">Orbweaver spider</name>
    <name type="synonym">Epeira ventricosa</name>
    <dbReference type="NCBI Taxonomy" id="182803"/>
    <lineage>
        <taxon>Eukaryota</taxon>
        <taxon>Metazoa</taxon>
        <taxon>Ecdysozoa</taxon>
        <taxon>Arthropoda</taxon>
        <taxon>Chelicerata</taxon>
        <taxon>Arachnida</taxon>
        <taxon>Araneae</taxon>
        <taxon>Araneomorphae</taxon>
        <taxon>Entelegynae</taxon>
        <taxon>Araneoidea</taxon>
        <taxon>Araneidae</taxon>
        <taxon>Araneus</taxon>
    </lineage>
</organism>
<evidence type="ECO:0000313" key="11">
    <source>
        <dbReference type="EMBL" id="GBM16617.1"/>
    </source>
</evidence>